<protein>
    <recommendedName>
        <fullName evidence="3">Protein GrpE</fullName>
    </recommendedName>
    <alternativeName>
        <fullName evidence="3">HSP-70 cofactor</fullName>
    </alternativeName>
</protein>
<dbReference type="RefSeq" id="WP_257511300.1">
    <property type="nucleotide sequence ID" value="NZ_JANKHG010000015.1"/>
</dbReference>
<dbReference type="HAMAP" id="MF_01151">
    <property type="entry name" value="GrpE"/>
    <property type="match status" value="1"/>
</dbReference>
<evidence type="ECO:0000313" key="6">
    <source>
        <dbReference type="EMBL" id="MCR2746057.1"/>
    </source>
</evidence>
<evidence type="ECO:0000256" key="3">
    <source>
        <dbReference type="HAMAP-Rule" id="MF_01151"/>
    </source>
</evidence>
<dbReference type="CDD" id="cd00446">
    <property type="entry name" value="GrpE"/>
    <property type="match status" value="1"/>
</dbReference>
<keyword evidence="7" id="KW-1185">Reference proteome</keyword>
<dbReference type="Gene3D" id="3.90.20.20">
    <property type="match status" value="1"/>
</dbReference>
<comment type="caution">
    <text evidence="6">The sequence shown here is derived from an EMBL/GenBank/DDBJ whole genome shotgun (WGS) entry which is preliminary data.</text>
</comment>
<evidence type="ECO:0000256" key="2">
    <source>
        <dbReference type="ARBA" id="ARBA00023186"/>
    </source>
</evidence>
<keyword evidence="2 3" id="KW-0143">Chaperone</keyword>
<feature type="compositionally biased region" description="Low complexity" evidence="5">
    <location>
        <begin position="12"/>
        <end position="45"/>
    </location>
</feature>
<comment type="subcellular location">
    <subcellularLocation>
        <location evidence="3">Cytoplasm</location>
    </subcellularLocation>
</comment>
<comment type="subunit">
    <text evidence="3">Homodimer.</text>
</comment>
<evidence type="ECO:0000256" key="4">
    <source>
        <dbReference type="RuleBase" id="RU004478"/>
    </source>
</evidence>
<dbReference type="PANTHER" id="PTHR21237:SF23">
    <property type="entry name" value="GRPE PROTEIN HOMOLOG, MITOCHONDRIAL"/>
    <property type="match status" value="1"/>
</dbReference>
<dbReference type="InterPro" id="IPR013805">
    <property type="entry name" value="GrpE_CC"/>
</dbReference>
<keyword evidence="3" id="KW-0346">Stress response</keyword>
<reference evidence="6" key="1">
    <citation type="submission" date="2022-07" db="EMBL/GenBank/DDBJ databases">
        <authorList>
            <person name="Xamxidin M."/>
        </authorList>
    </citation>
    <scope>NUCLEOTIDE SEQUENCE</scope>
    <source>
        <strain evidence="6">YS8-69</strain>
    </source>
</reference>
<dbReference type="SUPFAM" id="SSF58014">
    <property type="entry name" value="Coiled-coil domain of nucleotide exchange factor GrpE"/>
    <property type="match status" value="1"/>
</dbReference>
<sequence>MSEPTGKPNTDEQQSAQAPEGQQQGAQTQNETEQQAQQQEAPAPQDELSVLKAALENAHHEVEKSKEVYLRLAADMENLRRRTQEDVAKAHKYAIESFAESLVPVRDSLEMALAVENQTPEALKDGVSATLRQLEAAFERGKVVVLNPVGEKFDPNQHQAVAMVPGSSVDPAVAPNHVVSVLQKGYLINDRVLRPALVSVAQ</sequence>
<dbReference type="NCBIfam" id="NF010737">
    <property type="entry name" value="PRK14139.1"/>
    <property type="match status" value="1"/>
</dbReference>
<feature type="region of interest" description="Disordered" evidence="5">
    <location>
        <begin position="1"/>
        <end position="49"/>
    </location>
</feature>
<comment type="function">
    <text evidence="3">Participates actively in the response to hyperosmotic and heat shock by preventing the aggregation of stress-denatured proteins, in association with DnaK and GrpE. It is the nucleotide exchange factor for DnaK and may function as a thermosensor. Unfolded proteins bind initially to DnaJ; upon interaction with the DnaJ-bound protein, DnaK hydrolyzes its bound ATP, resulting in the formation of a stable complex. GrpE releases ADP from DnaK; ATP binding to DnaK triggers the release of the substrate protein, thus completing the reaction cycle. Several rounds of ATP-dependent interactions between DnaJ, DnaK and GrpE are required for fully efficient folding.</text>
</comment>
<dbReference type="PANTHER" id="PTHR21237">
    <property type="entry name" value="GRPE PROTEIN"/>
    <property type="match status" value="1"/>
</dbReference>
<dbReference type="Proteomes" id="UP001165267">
    <property type="component" value="Unassembled WGS sequence"/>
</dbReference>
<evidence type="ECO:0000256" key="1">
    <source>
        <dbReference type="ARBA" id="ARBA00009054"/>
    </source>
</evidence>
<proteinExistence type="inferred from homology"/>
<dbReference type="Pfam" id="PF01025">
    <property type="entry name" value="GrpE"/>
    <property type="match status" value="1"/>
</dbReference>
<accession>A0ABT1XIE6</accession>
<dbReference type="NCBIfam" id="NF010738">
    <property type="entry name" value="PRK14140.1"/>
    <property type="match status" value="1"/>
</dbReference>
<gene>
    <name evidence="3 6" type="primary">grpE</name>
    <name evidence="6" type="ORF">NSP04_05290</name>
</gene>
<dbReference type="EMBL" id="JANKHG010000015">
    <property type="protein sequence ID" value="MCR2746057.1"/>
    <property type="molecule type" value="Genomic_DNA"/>
</dbReference>
<evidence type="ECO:0000256" key="5">
    <source>
        <dbReference type="SAM" id="MobiDB-lite"/>
    </source>
</evidence>
<name>A0ABT1XIE6_9BURK</name>
<dbReference type="InterPro" id="IPR009012">
    <property type="entry name" value="GrpE_head"/>
</dbReference>
<dbReference type="PRINTS" id="PR00773">
    <property type="entry name" value="GRPEPROTEIN"/>
</dbReference>
<dbReference type="NCBIfam" id="NF010748">
    <property type="entry name" value="PRK14150.1"/>
    <property type="match status" value="1"/>
</dbReference>
<dbReference type="Gene3D" id="2.30.22.10">
    <property type="entry name" value="Head domain of nucleotide exchange factor GrpE"/>
    <property type="match status" value="1"/>
</dbReference>
<evidence type="ECO:0000313" key="7">
    <source>
        <dbReference type="Proteomes" id="UP001165267"/>
    </source>
</evidence>
<dbReference type="SUPFAM" id="SSF51064">
    <property type="entry name" value="Head domain of nucleotide exchange factor GrpE"/>
    <property type="match status" value="1"/>
</dbReference>
<dbReference type="InterPro" id="IPR000740">
    <property type="entry name" value="GrpE"/>
</dbReference>
<comment type="similarity">
    <text evidence="1 3 4">Belongs to the GrpE family.</text>
</comment>
<organism evidence="6 7">
    <name type="scientific">Limnobacter parvus</name>
    <dbReference type="NCBI Taxonomy" id="2939690"/>
    <lineage>
        <taxon>Bacteria</taxon>
        <taxon>Pseudomonadati</taxon>
        <taxon>Pseudomonadota</taxon>
        <taxon>Betaproteobacteria</taxon>
        <taxon>Burkholderiales</taxon>
        <taxon>Burkholderiaceae</taxon>
        <taxon>Limnobacter</taxon>
    </lineage>
</organism>
<keyword evidence="3" id="KW-0963">Cytoplasm</keyword>